<keyword evidence="4" id="KW-0808">Transferase</keyword>
<reference evidence="13 14" key="1">
    <citation type="journal article" date="2016" name="Mol. Biol. Evol.">
        <title>Comparative Genomics of Early-Diverging Mushroom-Forming Fungi Provides Insights into the Origins of Lignocellulose Decay Capabilities.</title>
        <authorList>
            <person name="Nagy L.G."/>
            <person name="Riley R."/>
            <person name="Tritt A."/>
            <person name="Adam C."/>
            <person name="Daum C."/>
            <person name="Floudas D."/>
            <person name="Sun H."/>
            <person name="Yadav J.S."/>
            <person name="Pangilinan J."/>
            <person name="Larsson K.H."/>
            <person name="Matsuura K."/>
            <person name="Barry K."/>
            <person name="Labutti K."/>
            <person name="Kuo R."/>
            <person name="Ohm R.A."/>
            <person name="Bhattacharya S.S."/>
            <person name="Shirouzu T."/>
            <person name="Yoshinaga Y."/>
            <person name="Martin F.M."/>
            <person name="Grigoriev I.V."/>
            <person name="Hibbett D.S."/>
        </authorList>
    </citation>
    <scope>NUCLEOTIDE SEQUENCE [LARGE SCALE GENOMIC DNA]</scope>
    <source>
        <strain evidence="13 14">L-15889</strain>
    </source>
</reference>
<feature type="compositionally biased region" description="Basic and acidic residues" evidence="11">
    <location>
        <begin position="47"/>
        <end position="60"/>
    </location>
</feature>
<dbReference type="InterPro" id="IPR026846">
    <property type="entry name" value="Nse2(Mms21)"/>
</dbReference>
<comment type="pathway">
    <text evidence="2">Protein modification; protein sumoylation.</text>
</comment>
<dbReference type="EMBL" id="KV429035">
    <property type="protein sequence ID" value="KZT73765.1"/>
    <property type="molecule type" value="Genomic_DNA"/>
</dbReference>
<dbReference type="PROSITE" id="PS51044">
    <property type="entry name" value="ZF_SP_RING"/>
    <property type="match status" value="1"/>
</dbReference>
<dbReference type="InterPro" id="IPR013083">
    <property type="entry name" value="Znf_RING/FYVE/PHD"/>
</dbReference>
<keyword evidence="6 10" id="KW-0863">Zinc-finger</keyword>
<feature type="region of interest" description="Disordered" evidence="11">
    <location>
        <begin position="1"/>
        <end position="83"/>
    </location>
</feature>
<dbReference type="SUPFAM" id="SSF57850">
    <property type="entry name" value="RING/U-box"/>
    <property type="match status" value="1"/>
</dbReference>
<comment type="similarity">
    <text evidence="3">Belongs to the NSE2 family.</text>
</comment>
<dbReference type="STRING" id="1314783.A0A165TPV3"/>
<gene>
    <name evidence="13" type="ORF">DAEQUDRAFT_807969</name>
</gene>
<dbReference type="GO" id="GO:0016925">
    <property type="term" value="P:protein sumoylation"/>
    <property type="evidence" value="ECO:0007669"/>
    <property type="project" value="UniProtKB-UniPathway"/>
</dbReference>
<evidence type="ECO:0000256" key="11">
    <source>
        <dbReference type="SAM" id="MobiDB-lite"/>
    </source>
</evidence>
<evidence type="ECO:0000256" key="8">
    <source>
        <dbReference type="ARBA" id="ARBA00022833"/>
    </source>
</evidence>
<evidence type="ECO:0000256" key="4">
    <source>
        <dbReference type="ARBA" id="ARBA00022679"/>
    </source>
</evidence>
<evidence type="ECO:0000256" key="9">
    <source>
        <dbReference type="ARBA" id="ARBA00023242"/>
    </source>
</evidence>
<evidence type="ECO:0000256" key="2">
    <source>
        <dbReference type="ARBA" id="ARBA00004718"/>
    </source>
</evidence>
<dbReference type="GO" id="GO:0030915">
    <property type="term" value="C:Smc5-Smc6 complex"/>
    <property type="evidence" value="ECO:0007669"/>
    <property type="project" value="InterPro"/>
</dbReference>
<evidence type="ECO:0000256" key="7">
    <source>
        <dbReference type="ARBA" id="ARBA00022786"/>
    </source>
</evidence>
<accession>A0A165TPV3</accession>
<evidence type="ECO:0000259" key="12">
    <source>
        <dbReference type="PROSITE" id="PS51044"/>
    </source>
</evidence>
<keyword evidence="9" id="KW-0539">Nucleus</keyword>
<feature type="region of interest" description="Disordered" evidence="11">
    <location>
        <begin position="315"/>
        <end position="339"/>
    </location>
</feature>
<dbReference type="PANTHER" id="PTHR21330">
    <property type="entry name" value="E3 SUMO-PROTEIN LIGASE NSE2"/>
    <property type="match status" value="1"/>
</dbReference>
<proteinExistence type="inferred from homology"/>
<dbReference type="GO" id="GO:0061665">
    <property type="term" value="F:SUMO ligase activity"/>
    <property type="evidence" value="ECO:0007669"/>
    <property type="project" value="TreeGrafter"/>
</dbReference>
<dbReference type="GO" id="GO:0000724">
    <property type="term" value="P:double-strand break repair via homologous recombination"/>
    <property type="evidence" value="ECO:0007669"/>
    <property type="project" value="InterPro"/>
</dbReference>
<evidence type="ECO:0000256" key="5">
    <source>
        <dbReference type="ARBA" id="ARBA00022723"/>
    </source>
</evidence>
<dbReference type="PANTHER" id="PTHR21330:SF1">
    <property type="entry name" value="E3 SUMO-PROTEIN LIGASE NSE2"/>
    <property type="match status" value="1"/>
</dbReference>
<keyword evidence="7" id="KW-0833">Ubl conjugation pathway</keyword>
<feature type="compositionally biased region" description="Acidic residues" evidence="11">
    <location>
        <begin position="62"/>
        <end position="74"/>
    </location>
</feature>
<feature type="compositionally biased region" description="Basic and acidic residues" evidence="11">
    <location>
        <begin position="315"/>
        <end position="329"/>
    </location>
</feature>
<dbReference type="Pfam" id="PF11789">
    <property type="entry name" value="zf-Nse"/>
    <property type="match status" value="1"/>
</dbReference>
<feature type="region of interest" description="Disordered" evidence="11">
    <location>
        <begin position="225"/>
        <end position="246"/>
    </location>
</feature>
<dbReference type="AlphaFoldDB" id="A0A165TPV3"/>
<name>A0A165TPV3_9APHY</name>
<evidence type="ECO:0000256" key="6">
    <source>
        <dbReference type="ARBA" id="ARBA00022771"/>
    </source>
</evidence>
<dbReference type="GO" id="GO:0008270">
    <property type="term" value="F:zinc ion binding"/>
    <property type="evidence" value="ECO:0007669"/>
    <property type="project" value="UniProtKB-KW"/>
</dbReference>
<evidence type="ECO:0000256" key="10">
    <source>
        <dbReference type="PROSITE-ProRule" id="PRU00452"/>
    </source>
</evidence>
<evidence type="ECO:0000313" key="13">
    <source>
        <dbReference type="EMBL" id="KZT73765.1"/>
    </source>
</evidence>
<dbReference type="Gene3D" id="3.30.40.10">
    <property type="entry name" value="Zinc/RING finger domain, C3HC4 (zinc finger)"/>
    <property type="match status" value="1"/>
</dbReference>
<organism evidence="13 14">
    <name type="scientific">Daedalea quercina L-15889</name>
    <dbReference type="NCBI Taxonomy" id="1314783"/>
    <lineage>
        <taxon>Eukaryota</taxon>
        <taxon>Fungi</taxon>
        <taxon>Dikarya</taxon>
        <taxon>Basidiomycota</taxon>
        <taxon>Agaricomycotina</taxon>
        <taxon>Agaricomycetes</taxon>
        <taxon>Polyporales</taxon>
        <taxon>Fomitopsis</taxon>
    </lineage>
</organism>
<dbReference type="InterPro" id="IPR004181">
    <property type="entry name" value="Znf_MIZ"/>
</dbReference>
<comment type="subcellular location">
    <subcellularLocation>
        <location evidence="1">Nucleus</location>
    </subcellularLocation>
</comment>
<evidence type="ECO:0000256" key="3">
    <source>
        <dbReference type="ARBA" id="ARBA00008212"/>
    </source>
</evidence>
<feature type="compositionally biased region" description="Acidic residues" evidence="11">
    <location>
        <begin position="234"/>
        <end position="245"/>
    </location>
</feature>
<dbReference type="CDD" id="cd16651">
    <property type="entry name" value="SPL-RING_NSE2"/>
    <property type="match status" value="1"/>
</dbReference>
<keyword evidence="8" id="KW-0862">Zinc</keyword>
<dbReference type="UniPathway" id="UPA00886"/>
<evidence type="ECO:0000256" key="1">
    <source>
        <dbReference type="ARBA" id="ARBA00004123"/>
    </source>
</evidence>
<keyword evidence="5" id="KW-0479">Metal-binding</keyword>
<dbReference type="GO" id="GO:0005634">
    <property type="term" value="C:nucleus"/>
    <property type="evidence" value="ECO:0007669"/>
    <property type="project" value="UniProtKB-SubCell"/>
</dbReference>
<evidence type="ECO:0000313" key="14">
    <source>
        <dbReference type="Proteomes" id="UP000076727"/>
    </source>
</evidence>
<keyword evidence="14" id="KW-1185">Reference proteome</keyword>
<feature type="compositionally biased region" description="Acidic residues" evidence="11">
    <location>
        <begin position="330"/>
        <end position="339"/>
    </location>
</feature>
<dbReference type="Proteomes" id="UP000076727">
    <property type="component" value="Unassembled WGS sequence"/>
</dbReference>
<dbReference type="OrthoDB" id="26899at2759"/>
<feature type="domain" description="SP-RING-type" evidence="12">
    <location>
        <begin position="241"/>
        <end position="323"/>
    </location>
</feature>
<protein>
    <recommendedName>
        <fullName evidence="12">SP-RING-type domain-containing protein</fullName>
    </recommendedName>
</protein>
<sequence>MPVAGPSGRHRRDPSSDGIEEDVPSQRTDDVVNDDEEEQPRRGVKAVKAEKKNERRKVAQDADADADEDLDADPLADFGDQPLDRAQAQKIHGYSQDWDMMRKTKHVQFYGLVKDVATTFAEFGEGDKGDKAEKLLIEMDNLMRNLMDTEAEMVYHNKVLHDLHQRVVRGEEITNVVDKYDEEVQKKISEYQQKTSRQKYTKSDEYVSYRQAVFEVKNPGIAMPPLADLVPREDGDESDEDDEDVQVGGVTQDYKCPLSLTILVEPLTSRLCGHSYSSAAIREYLSLRGGRKQCPAAGCGKAISLGDLAPNKELARKAKDAARRERMREEDSDEGEVVE</sequence>